<reference evidence="3" key="1">
    <citation type="submission" date="2022-09" db="EMBL/GenBank/DDBJ databases">
        <title>Fusarium specimens isolated from Avocado Roots.</title>
        <authorList>
            <person name="Stajich J."/>
            <person name="Roper C."/>
            <person name="Heimlech-Rivalta G."/>
        </authorList>
    </citation>
    <scope>NUCLEOTIDE SEQUENCE</scope>
    <source>
        <strain evidence="3">CF00136</strain>
    </source>
</reference>
<proteinExistence type="predicted"/>
<evidence type="ECO:0000313" key="3">
    <source>
        <dbReference type="EMBL" id="KAJ4269901.1"/>
    </source>
</evidence>
<feature type="region of interest" description="Disordered" evidence="1">
    <location>
        <begin position="35"/>
        <end position="63"/>
    </location>
</feature>
<keyword evidence="4" id="KW-1185">Reference proteome</keyword>
<keyword evidence="2" id="KW-0732">Signal</keyword>
<evidence type="ECO:0000256" key="1">
    <source>
        <dbReference type="SAM" id="MobiDB-lite"/>
    </source>
</evidence>
<feature type="signal peptide" evidence="2">
    <location>
        <begin position="1"/>
        <end position="17"/>
    </location>
</feature>
<dbReference type="OrthoDB" id="3641074at2759"/>
<evidence type="ECO:0000313" key="4">
    <source>
        <dbReference type="Proteomes" id="UP001152049"/>
    </source>
</evidence>
<comment type="caution">
    <text evidence="3">The sequence shown here is derived from an EMBL/GenBank/DDBJ whole genome shotgun (WGS) entry which is preliminary data.</text>
</comment>
<feature type="compositionally biased region" description="Basic and acidic residues" evidence="1">
    <location>
        <begin position="35"/>
        <end position="48"/>
    </location>
</feature>
<evidence type="ECO:0008006" key="5">
    <source>
        <dbReference type="Google" id="ProtNLM"/>
    </source>
</evidence>
<name>A0A9W8VLC7_9HYPO</name>
<dbReference type="EMBL" id="JAOQAZ010000002">
    <property type="protein sequence ID" value="KAJ4269901.1"/>
    <property type="molecule type" value="Genomic_DNA"/>
</dbReference>
<organism evidence="3 4">
    <name type="scientific">Fusarium torreyae</name>
    <dbReference type="NCBI Taxonomy" id="1237075"/>
    <lineage>
        <taxon>Eukaryota</taxon>
        <taxon>Fungi</taxon>
        <taxon>Dikarya</taxon>
        <taxon>Ascomycota</taxon>
        <taxon>Pezizomycotina</taxon>
        <taxon>Sordariomycetes</taxon>
        <taxon>Hypocreomycetidae</taxon>
        <taxon>Hypocreales</taxon>
        <taxon>Nectriaceae</taxon>
        <taxon>Fusarium</taxon>
    </lineage>
</organism>
<dbReference type="Proteomes" id="UP001152049">
    <property type="component" value="Unassembled WGS sequence"/>
</dbReference>
<feature type="compositionally biased region" description="Pro residues" evidence="1">
    <location>
        <begin position="52"/>
        <end position="62"/>
    </location>
</feature>
<accession>A0A9W8VLC7</accession>
<dbReference type="AlphaFoldDB" id="A0A9W8VLC7"/>
<protein>
    <recommendedName>
        <fullName evidence="5">Clock-controlled pheromone ccg-4</fullName>
    </recommendedName>
</protein>
<feature type="chain" id="PRO_5040738599" description="Clock-controlled pheromone ccg-4" evidence="2">
    <location>
        <begin position="18"/>
        <end position="266"/>
    </location>
</feature>
<sequence>MKLSLASLALVAATGFAAPPPDFYPPWFSHAVEGKGDKAGDKMKREAVPEPVAAPKPDPVSEPEPWCTYPGQSCWKAKREAAPEPEPWCWYPGQSCWKVKRDVGEALAGALHSTRHFDTAHLDTRSIDGTTHTESNHAARQAKRSVVELANMVALAARGSSDGYFKSLNIERHFPDTTADGMAKRDLHEVKREAAPQKTCVKWCMCPGQSCWKAKRAAEAVLETLEGRDAGSHDSHFDARGESVTDKRDLMAIKAAARSIIDANQE</sequence>
<evidence type="ECO:0000256" key="2">
    <source>
        <dbReference type="SAM" id="SignalP"/>
    </source>
</evidence>
<gene>
    <name evidence="3" type="ORF">NW762_001570</name>
</gene>